<evidence type="ECO:0000313" key="4">
    <source>
        <dbReference type="Proteomes" id="UP000673975"/>
    </source>
</evidence>
<dbReference type="EMBL" id="JAFIDN010000010">
    <property type="protein sequence ID" value="MBP3193420.1"/>
    <property type="molecule type" value="Genomic_DNA"/>
</dbReference>
<evidence type="ECO:0000259" key="2">
    <source>
        <dbReference type="Pfam" id="PF00501"/>
    </source>
</evidence>
<evidence type="ECO:0000313" key="3">
    <source>
        <dbReference type="EMBL" id="MBP3193420.1"/>
    </source>
</evidence>
<reference evidence="3" key="1">
    <citation type="submission" date="2021-02" db="EMBL/GenBank/DDBJ databases">
        <title>Natronogracilivirga saccharolytica gen. nov. sp. nov. a new anaerobic, haloalkiliphilic carbohydrate-fermenting bacterium from soda lake and proposing of Cyclonatronumiaceae fam. nov. in the phylum Balneolaeota.</title>
        <authorList>
            <person name="Zhilina T.N."/>
            <person name="Sorokin D.Y."/>
            <person name="Zavarzina D.G."/>
            <person name="Toshchakov S.V."/>
            <person name="Kublanov I.V."/>
        </authorList>
    </citation>
    <scope>NUCLEOTIDE SEQUENCE</scope>
    <source>
        <strain evidence="3">Z-1702</strain>
    </source>
</reference>
<organism evidence="3 4">
    <name type="scientific">Natronogracilivirga saccharolytica</name>
    <dbReference type="NCBI Taxonomy" id="2812953"/>
    <lineage>
        <taxon>Bacteria</taxon>
        <taxon>Pseudomonadati</taxon>
        <taxon>Balneolota</taxon>
        <taxon>Balneolia</taxon>
        <taxon>Balneolales</taxon>
        <taxon>Cyclonatronaceae</taxon>
        <taxon>Natronogracilivirga</taxon>
    </lineage>
</organism>
<dbReference type="Pfam" id="PF00501">
    <property type="entry name" value="AMP-binding"/>
    <property type="match status" value="1"/>
</dbReference>
<accession>A0A8J7RKJ5</accession>
<dbReference type="Gene3D" id="3.30.300.30">
    <property type="match status" value="1"/>
</dbReference>
<feature type="domain" description="AMP-dependent synthetase/ligase" evidence="2">
    <location>
        <begin position="22"/>
        <end position="416"/>
    </location>
</feature>
<comment type="catalytic activity">
    <reaction evidence="1">
        <text>a long-chain fatty acid + ATP + CoA = a long-chain fatty acyl-CoA + AMP + diphosphate</text>
        <dbReference type="Rhea" id="RHEA:15421"/>
        <dbReference type="ChEBI" id="CHEBI:30616"/>
        <dbReference type="ChEBI" id="CHEBI:33019"/>
        <dbReference type="ChEBI" id="CHEBI:57287"/>
        <dbReference type="ChEBI" id="CHEBI:57560"/>
        <dbReference type="ChEBI" id="CHEBI:83139"/>
        <dbReference type="ChEBI" id="CHEBI:456215"/>
        <dbReference type="EC" id="6.2.1.3"/>
    </reaction>
    <physiologicalReaction direction="left-to-right" evidence="1">
        <dbReference type="Rhea" id="RHEA:15422"/>
    </physiologicalReaction>
</comment>
<dbReference type="PANTHER" id="PTHR43272:SF52">
    <property type="entry name" value="AMP-DEPENDENT SYNTHETASE_LIGASE DOMAIN-CONTAINING PROTEIN"/>
    <property type="match status" value="1"/>
</dbReference>
<dbReference type="GO" id="GO:0016020">
    <property type="term" value="C:membrane"/>
    <property type="evidence" value="ECO:0007669"/>
    <property type="project" value="TreeGrafter"/>
</dbReference>
<dbReference type="AlphaFoldDB" id="A0A8J7RKJ5"/>
<sequence>MNSSISYFETRNITSIQDMLLQSAQHYSKRRALTDFNPTPISEVSYEELLRNVQVFGTAMKKLGLKERSHIAVIGENRVQWCIAYLAAVCYNYVVVPIDKNLSKTEVLNIVHESDAGAIVFSGGMSSHFETAHSALKKVKHYIHMDLEQQQGDFLSMTAMMNAVPRDKVQDMPGIDPEAMSIIVFTSGSLGRAKGVMLSQKNIAANLMGMVKMVRLYPEDRFLSVLPIHHTYECTCGFLCPLYKGSAVYYARSLKTVVEDLQKSKATILLGVPLLFEKMYKNIRKGIQEKAATRMMVPPMVGIGKTLKKLGWKDAPKKLFGSLHQKFGGHIRLFIAGGAAPDPQIAAGLRHLGFTFLQGYGLTETAPILALNRIEAFKDEAAGLPLPGVNIRIHEPDEEGVGEVIAKGDNVMIGYYKNDQATRESFTSDGWYRTGDLGFVDDDGFLHISGRKKNVIIAANGKNVFPEELEDYLNRSPLIQESMVYGEPHSGYNERIAAQVVVDGEALIARAESKKKEITRDWIQKVIQKEIDKVNKQVSAYKRIQNVIVREDEFAKTTTQKIKRYMVGKDPSPVSTEEH</sequence>
<gene>
    <name evidence="3" type="ORF">NATSA_12145</name>
</gene>
<dbReference type="RefSeq" id="WP_210512877.1">
    <property type="nucleotide sequence ID" value="NZ_JAFIDN010000010.1"/>
</dbReference>
<evidence type="ECO:0000256" key="1">
    <source>
        <dbReference type="ARBA" id="ARBA00024484"/>
    </source>
</evidence>
<dbReference type="Gene3D" id="3.40.50.12780">
    <property type="entry name" value="N-terminal domain of ligase-like"/>
    <property type="match status" value="1"/>
</dbReference>
<dbReference type="SUPFAM" id="SSF56801">
    <property type="entry name" value="Acetyl-CoA synthetase-like"/>
    <property type="match status" value="1"/>
</dbReference>
<dbReference type="Pfam" id="PF23562">
    <property type="entry name" value="AMP-binding_C_3"/>
    <property type="match status" value="1"/>
</dbReference>
<dbReference type="InterPro" id="IPR045851">
    <property type="entry name" value="AMP-bd_C_sf"/>
</dbReference>
<name>A0A8J7RKJ5_9BACT</name>
<dbReference type="InterPro" id="IPR000873">
    <property type="entry name" value="AMP-dep_synth/lig_dom"/>
</dbReference>
<dbReference type="InterPro" id="IPR042099">
    <property type="entry name" value="ANL_N_sf"/>
</dbReference>
<protein>
    <submittedName>
        <fullName evidence="3">AMP-binding protein</fullName>
    </submittedName>
</protein>
<keyword evidence="4" id="KW-1185">Reference proteome</keyword>
<dbReference type="GO" id="GO:0004467">
    <property type="term" value="F:long-chain fatty acid-CoA ligase activity"/>
    <property type="evidence" value="ECO:0007669"/>
    <property type="project" value="UniProtKB-EC"/>
</dbReference>
<dbReference type="PANTHER" id="PTHR43272">
    <property type="entry name" value="LONG-CHAIN-FATTY-ACID--COA LIGASE"/>
    <property type="match status" value="1"/>
</dbReference>
<comment type="caution">
    <text evidence="3">The sequence shown here is derived from an EMBL/GenBank/DDBJ whole genome shotgun (WGS) entry which is preliminary data.</text>
</comment>
<proteinExistence type="predicted"/>
<dbReference type="Proteomes" id="UP000673975">
    <property type="component" value="Unassembled WGS sequence"/>
</dbReference>